<keyword evidence="1" id="KW-0812">Transmembrane</keyword>
<evidence type="ECO:0000256" key="1">
    <source>
        <dbReference type="SAM" id="Phobius"/>
    </source>
</evidence>
<dbReference type="AlphaFoldDB" id="A0AAU7AZ97"/>
<keyword evidence="1" id="KW-1133">Transmembrane helix</keyword>
<proteinExistence type="predicted"/>
<feature type="transmembrane region" description="Helical" evidence="1">
    <location>
        <begin position="12"/>
        <end position="33"/>
    </location>
</feature>
<protein>
    <submittedName>
        <fullName evidence="2">Uncharacterized protein</fullName>
    </submittedName>
</protein>
<dbReference type="EMBL" id="CP114014">
    <property type="protein sequence ID" value="XAY06948.1"/>
    <property type="molecule type" value="Genomic_DNA"/>
</dbReference>
<name>A0AAU7AZ97_9ACTN</name>
<evidence type="ECO:0000313" key="2">
    <source>
        <dbReference type="EMBL" id="XAY06948.1"/>
    </source>
</evidence>
<dbReference type="RefSeq" id="WP_354698161.1">
    <property type="nucleotide sequence ID" value="NZ_CP114014.1"/>
</dbReference>
<sequence>MIDRACTLIDRFWWKAAAACLGLAAVVAVIAFASQSTERDPDQVRNVLRDFVTAAGDRDGEAACDLLTENGRRAVMGVVPGTTCEQYARSFGFDVAGLGGVYPRLGLDLPDRVVVDGTNTNGPDGKPIGRQVAFVRTPDGFRIDGLSR</sequence>
<keyword evidence="1" id="KW-0472">Membrane</keyword>
<dbReference type="KEGG" id="parq:DSM112329_03826"/>
<reference evidence="2" key="1">
    <citation type="submission" date="2022-12" db="EMBL/GenBank/DDBJ databases">
        <title>Paraconexibacter alkalitolerans sp. nov. and Baekduia alba sp. nov., isolated from soil and emended description of the genera Paraconexibacter (Chun et al., 2020) and Baekduia (An et al., 2020).</title>
        <authorList>
            <person name="Vieira S."/>
            <person name="Huber K.J."/>
            <person name="Geppert A."/>
            <person name="Wolf J."/>
            <person name="Neumann-Schaal M."/>
            <person name="Muesken M."/>
            <person name="Overmann J."/>
        </authorList>
    </citation>
    <scope>NUCLEOTIDE SEQUENCE</scope>
    <source>
        <strain evidence="2">AEG42_29</strain>
    </source>
</reference>
<accession>A0AAU7AZ97</accession>
<organism evidence="2">
    <name type="scientific">Paraconexibacter sp. AEG42_29</name>
    <dbReference type="NCBI Taxonomy" id="2997339"/>
    <lineage>
        <taxon>Bacteria</taxon>
        <taxon>Bacillati</taxon>
        <taxon>Actinomycetota</taxon>
        <taxon>Thermoleophilia</taxon>
        <taxon>Solirubrobacterales</taxon>
        <taxon>Paraconexibacteraceae</taxon>
        <taxon>Paraconexibacter</taxon>
    </lineage>
</organism>
<gene>
    <name evidence="2" type="ORF">DSM112329_03826</name>
</gene>